<protein>
    <recommendedName>
        <fullName evidence="1">F-box domain-containing protein</fullName>
    </recommendedName>
</protein>
<evidence type="ECO:0000313" key="2">
    <source>
        <dbReference type="EMBL" id="KAF1983768.1"/>
    </source>
</evidence>
<dbReference type="Pfam" id="PF12937">
    <property type="entry name" value="F-box-like"/>
    <property type="match status" value="1"/>
</dbReference>
<feature type="domain" description="F-box" evidence="1">
    <location>
        <begin position="4"/>
        <end position="51"/>
    </location>
</feature>
<dbReference type="OrthoDB" id="4025621at2759"/>
<dbReference type="SMART" id="SM00256">
    <property type="entry name" value="FBOX"/>
    <property type="match status" value="1"/>
</dbReference>
<name>A0A6G1GSP8_9PEZI</name>
<dbReference type="AlphaFoldDB" id="A0A6G1GSP8"/>
<sequence>MIDKVDIHSLPEELLSEIFMCVEKQYDLISCLRVCRKWNRIVDHHSLWKSITFTVPNFCYMCQSPKALERLCKAKQVSFRSVCNPGAQPIVYKPVTADQLRDFFEKCARLKAPDGSVWSLPTHTLRIALDSVVSSDEAGEITICEVFDDQRVDYEYSLLQEVFPNVKTFDVTGSKLGWFDLGFALRAFPLSMENLIVDGLGYDKKYS</sequence>
<accession>A0A6G1GSP8</accession>
<dbReference type="InterPro" id="IPR032675">
    <property type="entry name" value="LRR_dom_sf"/>
</dbReference>
<proteinExistence type="predicted"/>
<reference evidence="2" key="1">
    <citation type="journal article" date="2020" name="Stud. Mycol.">
        <title>101 Dothideomycetes genomes: a test case for predicting lifestyles and emergence of pathogens.</title>
        <authorList>
            <person name="Haridas S."/>
            <person name="Albert R."/>
            <person name="Binder M."/>
            <person name="Bloem J."/>
            <person name="Labutti K."/>
            <person name="Salamov A."/>
            <person name="Andreopoulos B."/>
            <person name="Baker S."/>
            <person name="Barry K."/>
            <person name="Bills G."/>
            <person name="Bluhm B."/>
            <person name="Cannon C."/>
            <person name="Castanera R."/>
            <person name="Culley D."/>
            <person name="Daum C."/>
            <person name="Ezra D."/>
            <person name="Gonzalez J."/>
            <person name="Henrissat B."/>
            <person name="Kuo A."/>
            <person name="Liang C."/>
            <person name="Lipzen A."/>
            <person name="Lutzoni F."/>
            <person name="Magnuson J."/>
            <person name="Mondo S."/>
            <person name="Nolan M."/>
            <person name="Ohm R."/>
            <person name="Pangilinan J."/>
            <person name="Park H.-J."/>
            <person name="Ramirez L."/>
            <person name="Alfaro M."/>
            <person name="Sun H."/>
            <person name="Tritt A."/>
            <person name="Yoshinaga Y."/>
            <person name="Zwiers L.-H."/>
            <person name="Turgeon B."/>
            <person name="Goodwin S."/>
            <person name="Spatafora J."/>
            <person name="Crous P."/>
            <person name="Grigoriev I."/>
        </authorList>
    </citation>
    <scope>NUCLEOTIDE SEQUENCE</scope>
    <source>
        <strain evidence="2">CBS 113979</strain>
    </source>
</reference>
<dbReference type="Proteomes" id="UP000800041">
    <property type="component" value="Unassembled WGS sequence"/>
</dbReference>
<evidence type="ECO:0000313" key="3">
    <source>
        <dbReference type="Proteomes" id="UP000800041"/>
    </source>
</evidence>
<dbReference type="PROSITE" id="PS50181">
    <property type="entry name" value="FBOX"/>
    <property type="match status" value="1"/>
</dbReference>
<dbReference type="SUPFAM" id="SSF81383">
    <property type="entry name" value="F-box domain"/>
    <property type="match status" value="1"/>
</dbReference>
<keyword evidence="3" id="KW-1185">Reference proteome</keyword>
<dbReference type="InterPro" id="IPR036047">
    <property type="entry name" value="F-box-like_dom_sf"/>
</dbReference>
<organism evidence="2 3">
    <name type="scientific">Aulographum hederae CBS 113979</name>
    <dbReference type="NCBI Taxonomy" id="1176131"/>
    <lineage>
        <taxon>Eukaryota</taxon>
        <taxon>Fungi</taxon>
        <taxon>Dikarya</taxon>
        <taxon>Ascomycota</taxon>
        <taxon>Pezizomycotina</taxon>
        <taxon>Dothideomycetes</taxon>
        <taxon>Pleosporomycetidae</taxon>
        <taxon>Aulographales</taxon>
        <taxon>Aulographaceae</taxon>
    </lineage>
</organism>
<dbReference type="EMBL" id="ML977172">
    <property type="protein sequence ID" value="KAF1983768.1"/>
    <property type="molecule type" value="Genomic_DNA"/>
</dbReference>
<dbReference type="InterPro" id="IPR001810">
    <property type="entry name" value="F-box_dom"/>
</dbReference>
<dbReference type="Gene3D" id="3.80.10.10">
    <property type="entry name" value="Ribonuclease Inhibitor"/>
    <property type="match status" value="1"/>
</dbReference>
<gene>
    <name evidence="2" type="ORF">K402DRAFT_396245</name>
</gene>
<evidence type="ECO:0000259" key="1">
    <source>
        <dbReference type="PROSITE" id="PS50181"/>
    </source>
</evidence>